<sequence length="353" mass="40114">MNKKIFLCKLFLLMFLFSPLTAFSAEKEDSFLSGFLTKFEMFRNVTGQLYTITTDVTSVIVSRKYSGISRIGINSENIYLLSGKFVLLPDGLNISLGYSTTTTGFLGSKSEEGKGSSSRESEYVETAFDVLKTGFGTVNLGYSKLRFNSVITNNHSEKILVEDVPEYFMGAYYPLELKPGESYTTNASFYERYILSYLLPENEYLYYGLGFNYAQETGSKPHPYETPDGQTYAYSDVKQKGSRIGLGYYRNFDDLAKGFTFKTIEIFQRKFTRDYSFYQGNSKDPSKTFDFEGKLSDPANGLTIEGVFQSNYEDYDYYLKGSLEYESQKYKGYLGPRVSEETFVYVLGGGLSF</sequence>
<protein>
    <submittedName>
        <fullName evidence="1">Uncharacterized protein</fullName>
    </submittedName>
</protein>
<organism evidence="1">
    <name type="scientific">marine metagenome</name>
    <dbReference type="NCBI Taxonomy" id="408172"/>
    <lineage>
        <taxon>unclassified sequences</taxon>
        <taxon>metagenomes</taxon>
        <taxon>ecological metagenomes</taxon>
    </lineage>
</organism>
<gene>
    <name evidence="1" type="ORF">METZ01_LOCUS199299</name>
</gene>
<dbReference type="AlphaFoldDB" id="A0A382E7N0"/>
<reference evidence="1" key="1">
    <citation type="submission" date="2018-05" db="EMBL/GenBank/DDBJ databases">
        <authorList>
            <person name="Lanie J.A."/>
            <person name="Ng W.-L."/>
            <person name="Kazmierczak K.M."/>
            <person name="Andrzejewski T.M."/>
            <person name="Davidsen T.M."/>
            <person name="Wayne K.J."/>
            <person name="Tettelin H."/>
            <person name="Glass J.I."/>
            <person name="Rusch D."/>
            <person name="Podicherti R."/>
            <person name="Tsui H.-C.T."/>
            <person name="Winkler M.E."/>
        </authorList>
    </citation>
    <scope>NUCLEOTIDE SEQUENCE</scope>
</reference>
<accession>A0A382E7N0</accession>
<proteinExistence type="predicted"/>
<dbReference type="EMBL" id="UINC01043022">
    <property type="protein sequence ID" value="SVB46445.1"/>
    <property type="molecule type" value="Genomic_DNA"/>
</dbReference>
<evidence type="ECO:0000313" key="1">
    <source>
        <dbReference type="EMBL" id="SVB46445.1"/>
    </source>
</evidence>
<name>A0A382E7N0_9ZZZZ</name>